<dbReference type="Gene3D" id="3.40.30.10">
    <property type="entry name" value="Glutaredoxin"/>
    <property type="match status" value="1"/>
</dbReference>
<accession>A0A1F7UU06</accession>
<feature type="transmembrane region" description="Helical" evidence="1">
    <location>
        <begin position="6"/>
        <end position="26"/>
    </location>
</feature>
<feature type="domain" description="Thioredoxin" evidence="2">
    <location>
        <begin position="41"/>
        <end position="113"/>
    </location>
</feature>
<keyword evidence="1" id="KW-0812">Transmembrane</keyword>
<dbReference type="SUPFAM" id="SSF52833">
    <property type="entry name" value="Thioredoxin-like"/>
    <property type="match status" value="1"/>
</dbReference>
<dbReference type="Pfam" id="PF00085">
    <property type="entry name" value="Thioredoxin"/>
    <property type="match status" value="1"/>
</dbReference>
<dbReference type="EMBL" id="MGEK01000033">
    <property type="protein sequence ID" value="OGL81147.1"/>
    <property type="molecule type" value="Genomic_DNA"/>
</dbReference>
<protein>
    <recommendedName>
        <fullName evidence="2">Thioredoxin domain-containing protein</fullName>
    </recommendedName>
</protein>
<keyword evidence="1" id="KW-0472">Membrane</keyword>
<dbReference type="AlphaFoldDB" id="A0A1F7UU06"/>
<evidence type="ECO:0000259" key="2">
    <source>
        <dbReference type="Pfam" id="PF00085"/>
    </source>
</evidence>
<comment type="caution">
    <text evidence="3">The sequence shown here is derived from an EMBL/GenBank/DDBJ whole genome shotgun (WGS) entry which is preliminary data.</text>
</comment>
<dbReference type="PANTHER" id="PTHR34573:SF1">
    <property type="entry name" value="VITAMIN K EPOXIDE REDUCTASE DOMAIN-CONTAINING PROTEIN"/>
    <property type="match status" value="1"/>
</dbReference>
<sequence length="128" mass="14082">MDKKTINYISGGIVVVAIIVGLVVFFSSNNSQPGKFDEFAKCLSDKGAVFYGAFWCPHCKNQKASFGKSVDYLNYVECSTPDGRGRTQECKDKKIEGYPTWEFSDGSRESGELSLSRLAEKTGCALPE</sequence>
<reference evidence="3 4" key="1">
    <citation type="journal article" date="2016" name="Nat. Commun.">
        <title>Thousands of microbial genomes shed light on interconnected biogeochemical processes in an aquifer system.</title>
        <authorList>
            <person name="Anantharaman K."/>
            <person name="Brown C.T."/>
            <person name="Hug L.A."/>
            <person name="Sharon I."/>
            <person name="Castelle C.J."/>
            <person name="Probst A.J."/>
            <person name="Thomas B.C."/>
            <person name="Singh A."/>
            <person name="Wilkins M.J."/>
            <person name="Karaoz U."/>
            <person name="Brodie E.L."/>
            <person name="Williams K.H."/>
            <person name="Hubbard S.S."/>
            <person name="Banfield J.F."/>
        </authorList>
    </citation>
    <scope>NUCLEOTIDE SEQUENCE [LARGE SCALE GENOMIC DNA]</scope>
</reference>
<proteinExistence type="predicted"/>
<dbReference type="Proteomes" id="UP000176846">
    <property type="component" value="Unassembled WGS sequence"/>
</dbReference>
<evidence type="ECO:0000313" key="3">
    <source>
        <dbReference type="EMBL" id="OGL81147.1"/>
    </source>
</evidence>
<dbReference type="InterPro" id="IPR013766">
    <property type="entry name" value="Thioredoxin_domain"/>
</dbReference>
<organism evidence="3 4">
    <name type="scientific">Candidatus Uhrbacteria bacterium RIFCSPLOWO2_01_FULL_47_25</name>
    <dbReference type="NCBI Taxonomy" id="1802402"/>
    <lineage>
        <taxon>Bacteria</taxon>
        <taxon>Candidatus Uhriibacteriota</taxon>
    </lineage>
</organism>
<keyword evidence="1" id="KW-1133">Transmembrane helix</keyword>
<evidence type="ECO:0000313" key="4">
    <source>
        <dbReference type="Proteomes" id="UP000176846"/>
    </source>
</evidence>
<evidence type="ECO:0000256" key="1">
    <source>
        <dbReference type="SAM" id="Phobius"/>
    </source>
</evidence>
<dbReference type="InterPro" id="IPR036249">
    <property type="entry name" value="Thioredoxin-like_sf"/>
</dbReference>
<gene>
    <name evidence="3" type="ORF">A2936_00925</name>
</gene>
<name>A0A1F7UU06_9BACT</name>
<dbReference type="PANTHER" id="PTHR34573">
    <property type="entry name" value="VKC DOMAIN-CONTAINING PROTEIN"/>
    <property type="match status" value="1"/>
</dbReference>